<dbReference type="STRING" id="2094558.A0A314UUB1"/>
<feature type="region of interest" description="Disordered" evidence="1">
    <location>
        <begin position="1"/>
        <end position="30"/>
    </location>
</feature>
<comment type="caution">
    <text evidence="2">The sequence shown here is derived from an EMBL/GenBank/DDBJ whole genome shotgun (WGS) entry which is preliminary data.</text>
</comment>
<proteinExistence type="predicted"/>
<sequence>MAKKNKNPGRGGYYGGAFEQAGECEGSGSSGRIDAEITALRIQVLQQGNVLV</sequence>
<dbReference type="Proteomes" id="UP000250321">
    <property type="component" value="Unassembled WGS sequence"/>
</dbReference>
<evidence type="ECO:0000256" key="1">
    <source>
        <dbReference type="SAM" id="MobiDB-lite"/>
    </source>
</evidence>
<reference evidence="2 3" key="1">
    <citation type="submission" date="2018-02" db="EMBL/GenBank/DDBJ databases">
        <title>Draft genome of wild Prunus yedoensis var. nudiflora.</title>
        <authorList>
            <person name="Baek S."/>
            <person name="Kim J.-H."/>
            <person name="Choi K."/>
            <person name="Kim G.-B."/>
            <person name="Cho A."/>
            <person name="Jang H."/>
            <person name="Shin C.-H."/>
            <person name="Yu H.-J."/>
            <person name="Mun J.-H."/>
        </authorList>
    </citation>
    <scope>NUCLEOTIDE SEQUENCE [LARGE SCALE GENOMIC DNA]</scope>
    <source>
        <strain evidence="3">cv. Jeju island</strain>
        <tissue evidence="2">Leaf</tissue>
    </source>
</reference>
<evidence type="ECO:0000313" key="3">
    <source>
        <dbReference type="Proteomes" id="UP000250321"/>
    </source>
</evidence>
<protein>
    <submittedName>
        <fullName evidence="2">Uncharacterized protein</fullName>
    </submittedName>
</protein>
<evidence type="ECO:0000313" key="2">
    <source>
        <dbReference type="EMBL" id="PQM40124.1"/>
    </source>
</evidence>
<dbReference type="AlphaFoldDB" id="A0A314UUB1"/>
<keyword evidence="3" id="KW-1185">Reference proteome</keyword>
<dbReference type="EMBL" id="PJQY01003108">
    <property type="protein sequence ID" value="PQM40124.1"/>
    <property type="molecule type" value="Genomic_DNA"/>
</dbReference>
<organism evidence="2 3">
    <name type="scientific">Prunus yedoensis var. nudiflora</name>
    <dbReference type="NCBI Taxonomy" id="2094558"/>
    <lineage>
        <taxon>Eukaryota</taxon>
        <taxon>Viridiplantae</taxon>
        <taxon>Streptophyta</taxon>
        <taxon>Embryophyta</taxon>
        <taxon>Tracheophyta</taxon>
        <taxon>Spermatophyta</taxon>
        <taxon>Magnoliopsida</taxon>
        <taxon>eudicotyledons</taxon>
        <taxon>Gunneridae</taxon>
        <taxon>Pentapetalae</taxon>
        <taxon>rosids</taxon>
        <taxon>fabids</taxon>
        <taxon>Rosales</taxon>
        <taxon>Rosaceae</taxon>
        <taxon>Amygdaloideae</taxon>
        <taxon>Amygdaleae</taxon>
        <taxon>Prunus</taxon>
    </lineage>
</organism>
<name>A0A314UUB1_PRUYE</name>
<gene>
    <name evidence="2" type="ORF">Pyn_24182</name>
</gene>
<accession>A0A314UUB1</accession>